<dbReference type="STRING" id="3469.A0A4Y7J3Y3"/>
<organism evidence="1 2">
    <name type="scientific">Papaver somniferum</name>
    <name type="common">Opium poppy</name>
    <dbReference type="NCBI Taxonomy" id="3469"/>
    <lineage>
        <taxon>Eukaryota</taxon>
        <taxon>Viridiplantae</taxon>
        <taxon>Streptophyta</taxon>
        <taxon>Embryophyta</taxon>
        <taxon>Tracheophyta</taxon>
        <taxon>Spermatophyta</taxon>
        <taxon>Magnoliopsida</taxon>
        <taxon>Ranunculales</taxon>
        <taxon>Papaveraceae</taxon>
        <taxon>Papaveroideae</taxon>
        <taxon>Papaver</taxon>
    </lineage>
</organism>
<reference evidence="1 2" key="1">
    <citation type="journal article" date="2018" name="Science">
        <title>The opium poppy genome and morphinan production.</title>
        <authorList>
            <person name="Guo L."/>
            <person name="Winzer T."/>
            <person name="Yang X."/>
            <person name="Li Y."/>
            <person name="Ning Z."/>
            <person name="He Z."/>
            <person name="Teodor R."/>
            <person name="Lu Y."/>
            <person name="Bowser T.A."/>
            <person name="Graham I.A."/>
            <person name="Ye K."/>
        </authorList>
    </citation>
    <scope>NUCLEOTIDE SEQUENCE [LARGE SCALE GENOMIC DNA]</scope>
    <source>
        <strain evidence="2">cv. HN1</strain>
        <tissue evidence="1">Leaves</tissue>
    </source>
</reference>
<dbReference type="Gramene" id="RZC54651">
    <property type="protein sequence ID" value="RZC54651"/>
    <property type="gene ID" value="C5167_013500"/>
</dbReference>
<feature type="non-terminal residue" evidence="1">
    <location>
        <position position="1"/>
    </location>
</feature>
<dbReference type="Proteomes" id="UP000316621">
    <property type="component" value="Chromosome 3"/>
</dbReference>
<name>A0A4Y7J3Y3_PAPSO</name>
<proteinExistence type="predicted"/>
<keyword evidence="2" id="KW-1185">Reference proteome</keyword>
<accession>A0A4Y7J3Y3</accession>
<evidence type="ECO:0000313" key="2">
    <source>
        <dbReference type="Proteomes" id="UP000316621"/>
    </source>
</evidence>
<protein>
    <submittedName>
        <fullName evidence="1">Uncharacterized protein</fullName>
    </submittedName>
</protein>
<dbReference type="AlphaFoldDB" id="A0A4Y7J3Y3"/>
<sequence length="238" mass="27080">DTRIAKFVVHPRISENGTFDFQFEYDGFVKGHGRFGVAVSNRNGKLLLSNVICTPLGYWEIAVISLPSSKVVTCDFIRGVKRHNFMTPIYNLSLQQVFIESIPIDDHLCRYTGRGNNIGKEERIDDHLTDTTKFLNARYESGIVFLSFNLKEALVVITDDVGYDTVEIGWDKGENGVCHLQEIWDRILELTLLFRTTDDDFGMLLEASVMYDRQVSAIKGGRDGKGPEKEKYEKQIKS</sequence>
<evidence type="ECO:0000313" key="1">
    <source>
        <dbReference type="EMBL" id="RZC54651.1"/>
    </source>
</evidence>
<dbReference type="EMBL" id="CM010717">
    <property type="protein sequence ID" value="RZC54651.1"/>
    <property type="molecule type" value="Genomic_DNA"/>
</dbReference>
<gene>
    <name evidence="1" type="ORF">C5167_013500</name>
</gene>